<dbReference type="InterPro" id="IPR015883">
    <property type="entry name" value="Glyco_hydro_20_cat"/>
</dbReference>
<evidence type="ECO:0000313" key="13">
    <source>
        <dbReference type="Proteomes" id="UP000039046"/>
    </source>
</evidence>
<evidence type="ECO:0000259" key="10">
    <source>
        <dbReference type="Pfam" id="PF00728"/>
    </source>
</evidence>
<keyword evidence="4 7" id="KW-0378">Hydrolase</keyword>
<keyword evidence="5" id="KW-0325">Glycoprotein</keyword>
<dbReference type="EMBL" id="CDHN01000001">
    <property type="protein sequence ID" value="CEJ81202.1"/>
    <property type="molecule type" value="Genomic_DNA"/>
</dbReference>
<dbReference type="GO" id="GO:0005975">
    <property type="term" value="P:carbohydrate metabolic process"/>
    <property type="evidence" value="ECO:0007669"/>
    <property type="project" value="InterPro"/>
</dbReference>
<evidence type="ECO:0000256" key="8">
    <source>
        <dbReference type="PIRSR" id="PIRSR001093-1"/>
    </source>
</evidence>
<feature type="domain" description="Glycoside hydrolase family 20 catalytic" evidence="10">
    <location>
        <begin position="189"/>
        <end position="524"/>
    </location>
</feature>
<comment type="similarity">
    <text evidence="2 7">Belongs to the glycosyl hydrolase 20 family.</text>
</comment>
<dbReference type="Pfam" id="PF14845">
    <property type="entry name" value="Glycohydro_20b2"/>
    <property type="match status" value="1"/>
</dbReference>
<sequence>MWSSKICVVLALAAQALAVIPQPASISTGKSAVWINKDTAITYNGKALNYAGATDESDVTQDGIIAGGVHRAIDAILNKGLVPWKLVPRGGLASFQPSTSDRTFIKTLAITVTGGAPSNNALNATTAEEAYKLTIGTDGAATINAATSSGVLRALQSFVQLFYKHEDGVSGSYTKLAPISIADEPRLIYRGVNLDVARSWYEVDDILRTIEGLAQNKLNSMHLHMTDSQSWPLEIPALPELAQKGAYAAGLTYKPSDIERIQQFALRRGIRVNVEIDMPGHTTAISLAYPELVAAANAKPWSNYCAEPPCGTLQLNNPKVDSFIDTLFGDLMPRLAKYSTMFHTGGDEVNANSYTLDPTTKSSDTATIAKGIQRLVDRAHAQIRKAGMIPMVWEEMVFDWNINLGKDVIVGTWHDGFTAKAVQKGYRTIGSSSDYWYLDCGHGGWINYNNANAANAFPFNDYCSPVKNWRKVYYYDPWAGIPADKQSLLYGAEVHLWSEQTDGVNVDDMLWPRGSAAAEVMWSGRRDAKGQLRDQFDVVGRLAEIRERMVLHGFRSGPVQMPHCTQHDPSECA</sequence>
<dbReference type="Gene3D" id="3.30.379.10">
    <property type="entry name" value="Chitobiase/beta-hexosaminidase domain 2-like"/>
    <property type="match status" value="1"/>
</dbReference>
<dbReference type="SUPFAM" id="SSF51445">
    <property type="entry name" value="(Trans)glycosidases"/>
    <property type="match status" value="1"/>
</dbReference>
<protein>
    <recommendedName>
        <fullName evidence="7">Beta-hexosaminidase</fullName>
        <ecNumber evidence="7">3.2.1.52</ecNumber>
    </recommendedName>
</protein>
<evidence type="ECO:0000256" key="4">
    <source>
        <dbReference type="ARBA" id="ARBA00022801"/>
    </source>
</evidence>
<dbReference type="PRINTS" id="PR00738">
    <property type="entry name" value="GLHYDRLASE20"/>
</dbReference>
<dbReference type="FunFam" id="3.20.20.80:FF:000063">
    <property type="entry name" value="Beta-hexosaminidase"/>
    <property type="match status" value="1"/>
</dbReference>
<comment type="catalytic activity">
    <reaction evidence="1 7">
        <text>Hydrolysis of terminal non-reducing N-acetyl-D-hexosamine residues in N-acetyl-beta-D-hexosaminides.</text>
        <dbReference type="EC" id="3.2.1.52"/>
    </reaction>
</comment>
<evidence type="ECO:0000256" key="7">
    <source>
        <dbReference type="PIRNR" id="PIRNR001093"/>
    </source>
</evidence>
<dbReference type="Proteomes" id="UP000039046">
    <property type="component" value="Unassembled WGS sequence"/>
</dbReference>
<name>A0A0A1T4I9_9HYPO</name>
<dbReference type="Gene3D" id="3.20.20.80">
    <property type="entry name" value="Glycosidases"/>
    <property type="match status" value="1"/>
</dbReference>
<dbReference type="InterPro" id="IPR029019">
    <property type="entry name" value="HEX_eukaryotic_N"/>
</dbReference>
<gene>
    <name evidence="12" type="ORF">VHEMI01345</name>
</gene>
<dbReference type="GO" id="GO:0030203">
    <property type="term" value="P:glycosaminoglycan metabolic process"/>
    <property type="evidence" value="ECO:0007669"/>
    <property type="project" value="TreeGrafter"/>
</dbReference>
<dbReference type="STRING" id="1531966.A0A0A1T4I9"/>
<evidence type="ECO:0000256" key="6">
    <source>
        <dbReference type="ARBA" id="ARBA00023295"/>
    </source>
</evidence>
<dbReference type="OrthoDB" id="428480at2759"/>
<accession>A0A0A1T4I9</accession>
<evidence type="ECO:0000259" key="11">
    <source>
        <dbReference type="Pfam" id="PF14845"/>
    </source>
</evidence>
<evidence type="ECO:0000256" key="9">
    <source>
        <dbReference type="SAM" id="SignalP"/>
    </source>
</evidence>
<dbReference type="InterPro" id="IPR025705">
    <property type="entry name" value="Beta_hexosaminidase_sua/sub"/>
</dbReference>
<proteinExistence type="inferred from homology"/>
<dbReference type="PANTHER" id="PTHR22600:SF58">
    <property type="entry name" value="BETA-HEXOSAMINIDASE"/>
    <property type="match status" value="1"/>
</dbReference>
<dbReference type="EC" id="3.2.1.52" evidence="7"/>
<organism evidence="12 13">
    <name type="scientific">[Torrubiella] hemipterigena</name>
    <dbReference type="NCBI Taxonomy" id="1531966"/>
    <lineage>
        <taxon>Eukaryota</taxon>
        <taxon>Fungi</taxon>
        <taxon>Dikarya</taxon>
        <taxon>Ascomycota</taxon>
        <taxon>Pezizomycotina</taxon>
        <taxon>Sordariomycetes</taxon>
        <taxon>Hypocreomycetidae</taxon>
        <taxon>Hypocreales</taxon>
        <taxon>Clavicipitaceae</taxon>
        <taxon>Clavicipitaceae incertae sedis</taxon>
        <taxon>'Torrubiella' clade</taxon>
    </lineage>
</organism>
<dbReference type="InterPro" id="IPR029018">
    <property type="entry name" value="Hex-like_dom2"/>
</dbReference>
<dbReference type="Pfam" id="PF00728">
    <property type="entry name" value="Glyco_hydro_20"/>
    <property type="match status" value="1"/>
</dbReference>
<dbReference type="AlphaFoldDB" id="A0A0A1T4I9"/>
<dbReference type="InterPro" id="IPR017853">
    <property type="entry name" value="GH"/>
</dbReference>
<feature type="signal peptide" evidence="9">
    <location>
        <begin position="1"/>
        <end position="18"/>
    </location>
</feature>
<dbReference type="GO" id="GO:0016231">
    <property type="term" value="F:beta-N-acetylglucosaminidase activity"/>
    <property type="evidence" value="ECO:0007669"/>
    <property type="project" value="TreeGrafter"/>
</dbReference>
<dbReference type="PANTHER" id="PTHR22600">
    <property type="entry name" value="BETA-HEXOSAMINIDASE"/>
    <property type="match status" value="1"/>
</dbReference>
<dbReference type="PIRSF" id="PIRSF001093">
    <property type="entry name" value="B-hxosamndse_ab_euk"/>
    <property type="match status" value="1"/>
</dbReference>
<evidence type="ECO:0000256" key="3">
    <source>
        <dbReference type="ARBA" id="ARBA00022729"/>
    </source>
</evidence>
<feature type="domain" description="Beta-hexosaminidase eukaryotic type N-terminal" evidence="11">
    <location>
        <begin position="19"/>
        <end position="161"/>
    </location>
</feature>
<keyword evidence="3 9" id="KW-0732">Signal</keyword>
<evidence type="ECO:0000256" key="5">
    <source>
        <dbReference type="ARBA" id="ARBA00023180"/>
    </source>
</evidence>
<dbReference type="GO" id="GO:0016020">
    <property type="term" value="C:membrane"/>
    <property type="evidence" value="ECO:0007669"/>
    <property type="project" value="TreeGrafter"/>
</dbReference>
<evidence type="ECO:0000256" key="2">
    <source>
        <dbReference type="ARBA" id="ARBA00006285"/>
    </source>
</evidence>
<dbReference type="SUPFAM" id="SSF55545">
    <property type="entry name" value="beta-N-acetylhexosaminidase-like domain"/>
    <property type="match status" value="1"/>
</dbReference>
<reference evidence="12 13" key="1">
    <citation type="journal article" date="2015" name="Genome Announc.">
        <title>Draft Genome Sequence and Gene Annotation of the Entomopathogenic Fungus Verticillium hemipterigenum.</title>
        <authorList>
            <person name="Horn F."/>
            <person name="Habel A."/>
            <person name="Scharf D.H."/>
            <person name="Dworschak J."/>
            <person name="Brakhage A.A."/>
            <person name="Guthke R."/>
            <person name="Hertweck C."/>
            <person name="Linde J."/>
        </authorList>
    </citation>
    <scope>NUCLEOTIDE SEQUENCE [LARGE SCALE GENOMIC DNA]</scope>
</reference>
<keyword evidence="6 7" id="KW-0326">Glycosidase</keyword>
<feature type="chain" id="PRO_5001979248" description="Beta-hexosaminidase" evidence="9">
    <location>
        <begin position="19"/>
        <end position="573"/>
    </location>
</feature>
<keyword evidence="13" id="KW-1185">Reference proteome</keyword>
<evidence type="ECO:0000313" key="12">
    <source>
        <dbReference type="EMBL" id="CEJ81202.1"/>
    </source>
</evidence>
<feature type="active site" description="Proton donor" evidence="8">
    <location>
        <position position="348"/>
    </location>
</feature>
<evidence type="ECO:0000256" key="1">
    <source>
        <dbReference type="ARBA" id="ARBA00001231"/>
    </source>
</evidence>
<dbReference type="HOGENOM" id="CLU_007082_0_2_1"/>